<feature type="DNA-binding region" description="OmpR/PhoB-type" evidence="2">
    <location>
        <begin position="12"/>
        <end position="119"/>
    </location>
</feature>
<dbReference type="SMART" id="SM00862">
    <property type="entry name" value="Trans_reg_C"/>
    <property type="match status" value="1"/>
</dbReference>
<dbReference type="Proteomes" id="UP000178448">
    <property type="component" value="Unassembled WGS sequence"/>
</dbReference>
<reference evidence="4 5" key="1">
    <citation type="journal article" date="2016" name="Nat. Commun.">
        <title>Thousands of microbial genomes shed light on interconnected biogeochemical processes in an aquifer system.</title>
        <authorList>
            <person name="Anantharaman K."/>
            <person name="Brown C.T."/>
            <person name="Hug L.A."/>
            <person name="Sharon I."/>
            <person name="Castelle C.J."/>
            <person name="Probst A.J."/>
            <person name="Thomas B.C."/>
            <person name="Singh A."/>
            <person name="Wilkins M.J."/>
            <person name="Karaoz U."/>
            <person name="Brodie E.L."/>
            <person name="Williams K.H."/>
            <person name="Hubbard S.S."/>
            <person name="Banfield J.F."/>
        </authorList>
    </citation>
    <scope>NUCLEOTIDE SEQUENCE [LARGE SCALE GENOMIC DNA]</scope>
</reference>
<dbReference type="GO" id="GO:0000160">
    <property type="term" value="P:phosphorelay signal transduction system"/>
    <property type="evidence" value="ECO:0007669"/>
    <property type="project" value="InterPro"/>
</dbReference>
<dbReference type="PROSITE" id="PS51755">
    <property type="entry name" value="OMPR_PHOB"/>
    <property type="match status" value="1"/>
</dbReference>
<evidence type="ECO:0000313" key="5">
    <source>
        <dbReference type="Proteomes" id="UP000178448"/>
    </source>
</evidence>
<evidence type="ECO:0000256" key="2">
    <source>
        <dbReference type="PROSITE-ProRule" id="PRU01091"/>
    </source>
</evidence>
<proteinExistence type="predicted"/>
<dbReference type="GO" id="GO:0006355">
    <property type="term" value="P:regulation of DNA-templated transcription"/>
    <property type="evidence" value="ECO:0007669"/>
    <property type="project" value="InterPro"/>
</dbReference>
<dbReference type="Gene3D" id="1.10.10.10">
    <property type="entry name" value="Winged helix-like DNA-binding domain superfamily/Winged helix DNA-binding domain"/>
    <property type="match status" value="1"/>
</dbReference>
<sequence>MSHEQPSGFEPDDIVYHGPFTLNFRTGMCLRPDGEVVHLAPRMMDLFLMLRIHELRSIEELMSTLGEFDDAAASLRTGHEISGITVREDTLRVMISSLRKLLGPDAVLTTWGFGYSLNPVASTDLFESQAE</sequence>
<evidence type="ECO:0000313" key="4">
    <source>
        <dbReference type="EMBL" id="OGG04379.1"/>
    </source>
</evidence>
<dbReference type="EMBL" id="MFJD01000003">
    <property type="protein sequence ID" value="OGG04379.1"/>
    <property type="molecule type" value="Genomic_DNA"/>
</dbReference>
<evidence type="ECO:0000256" key="1">
    <source>
        <dbReference type="ARBA" id="ARBA00023125"/>
    </source>
</evidence>
<dbReference type="InterPro" id="IPR036388">
    <property type="entry name" value="WH-like_DNA-bd_sf"/>
</dbReference>
<dbReference type="SUPFAM" id="SSF46894">
    <property type="entry name" value="C-terminal effector domain of the bipartite response regulators"/>
    <property type="match status" value="1"/>
</dbReference>
<dbReference type="GO" id="GO:0003677">
    <property type="term" value="F:DNA binding"/>
    <property type="evidence" value="ECO:0007669"/>
    <property type="project" value="UniProtKB-UniRule"/>
</dbReference>
<dbReference type="InterPro" id="IPR001867">
    <property type="entry name" value="OmpR/PhoB-type_DNA-bd"/>
</dbReference>
<keyword evidence="1 2" id="KW-0238">DNA-binding</keyword>
<organism evidence="4 5">
    <name type="scientific">Candidatus Gottesmanbacteria bacterium RBG_16_52_11</name>
    <dbReference type="NCBI Taxonomy" id="1798374"/>
    <lineage>
        <taxon>Bacteria</taxon>
        <taxon>Candidatus Gottesmaniibacteriota</taxon>
    </lineage>
</organism>
<protein>
    <recommendedName>
        <fullName evidence="3">OmpR/PhoB-type domain-containing protein</fullName>
    </recommendedName>
</protein>
<comment type="caution">
    <text evidence="4">The sequence shown here is derived from an EMBL/GenBank/DDBJ whole genome shotgun (WGS) entry which is preliminary data.</text>
</comment>
<accession>A0A1F5YW09</accession>
<gene>
    <name evidence="4" type="ORF">A2Z33_04380</name>
</gene>
<dbReference type="InterPro" id="IPR016032">
    <property type="entry name" value="Sig_transdc_resp-reg_C-effctor"/>
</dbReference>
<dbReference type="AlphaFoldDB" id="A0A1F5YW09"/>
<feature type="domain" description="OmpR/PhoB-type" evidence="3">
    <location>
        <begin position="12"/>
        <end position="119"/>
    </location>
</feature>
<name>A0A1F5YW09_9BACT</name>
<evidence type="ECO:0000259" key="3">
    <source>
        <dbReference type="PROSITE" id="PS51755"/>
    </source>
</evidence>